<dbReference type="PANTHER" id="PTHR12192">
    <property type="entry name" value="CATION TRANSPORT PROTEIN CHAC-RELATED"/>
    <property type="match status" value="1"/>
</dbReference>
<dbReference type="GO" id="GO:0005737">
    <property type="term" value="C:cytoplasm"/>
    <property type="evidence" value="ECO:0007669"/>
    <property type="project" value="TreeGrafter"/>
</dbReference>
<evidence type="ECO:0000256" key="3">
    <source>
        <dbReference type="SAM" id="MobiDB-lite"/>
    </source>
</evidence>
<dbReference type="Pfam" id="PF04752">
    <property type="entry name" value="ChaC"/>
    <property type="match status" value="1"/>
</dbReference>
<evidence type="ECO:0000256" key="1">
    <source>
        <dbReference type="ARBA" id="ARBA00012344"/>
    </source>
</evidence>
<accession>A4TY45</accession>
<dbReference type="GO" id="GO:0006751">
    <property type="term" value="P:glutathione catabolic process"/>
    <property type="evidence" value="ECO:0007669"/>
    <property type="project" value="InterPro"/>
</dbReference>
<dbReference type="AlphaFoldDB" id="A4TY45"/>
<dbReference type="SUPFAM" id="SSF110857">
    <property type="entry name" value="Gamma-glutamyl cyclotransferase-like"/>
    <property type="match status" value="1"/>
</dbReference>
<feature type="region of interest" description="Disordered" evidence="3">
    <location>
        <begin position="1"/>
        <end position="33"/>
    </location>
</feature>
<gene>
    <name evidence="4" type="ORF">MGR_2367</name>
</gene>
<organism evidence="4">
    <name type="scientific">Magnetospirillum gryphiswaldense</name>
    <dbReference type="NCBI Taxonomy" id="55518"/>
    <lineage>
        <taxon>Bacteria</taxon>
        <taxon>Pseudomonadati</taxon>
        <taxon>Pseudomonadota</taxon>
        <taxon>Alphaproteobacteria</taxon>
        <taxon>Rhodospirillales</taxon>
        <taxon>Rhodospirillaceae</taxon>
        <taxon>Magnetospirillum</taxon>
    </lineage>
</organism>
<proteinExistence type="predicted"/>
<keyword evidence="2" id="KW-0456">Lyase</keyword>
<dbReference type="PANTHER" id="PTHR12192:SF2">
    <property type="entry name" value="GLUTATHIONE-SPECIFIC GAMMA-GLUTAMYLCYCLOTRANSFERASE 2"/>
    <property type="match status" value="1"/>
</dbReference>
<dbReference type="InterPro" id="IPR036568">
    <property type="entry name" value="GGCT-like_sf"/>
</dbReference>
<dbReference type="InterPro" id="IPR006840">
    <property type="entry name" value="ChaC"/>
</dbReference>
<dbReference type="EMBL" id="CU459003">
    <property type="protein sequence ID" value="CAM75552.1"/>
    <property type="molecule type" value="Genomic_DNA"/>
</dbReference>
<sequence length="210" mass="23342">MAATRPTTAIRTRRRADMDSSGESKVPDRSNPAPVAAQGDVWVFAYGSLMWNPGFVPAANVAARLHGWCRSMCVLSTIYRGTDVCPGLVLGLDRGGSCLGRALRVRGVDWAVIKARLDERELPTGVYLPRFLSVRLEDGQMVPAYAYVVDRDHWQYWRGEHDDAIRLLRQGHGRGGSARDYLANAVTHLTEMGIRRSSLHRLLRQVDGKA</sequence>
<dbReference type="GO" id="GO:0061928">
    <property type="term" value="F:glutathione specific gamma-glutamylcyclotransferase activity"/>
    <property type="evidence" value="ECO:0007669"/>
    <property type="project" value="UniProtKB-EC"/>
</dbReference>
<dbReference type="EC" id="4.3.2.7" evidence="1"/>
<protein>
    <recommendedName>
        <fullName evidence="1">glutathione-specific gamma-glutamylcyclotransferase</fullName>
        <ecNumber evidence="1">4.3.2.7</ecNumber>
    </recommendedName>
</protein>
<name>A4TY45_9PROT</name>
<evidence type="ECO:0000256" key="2">
    <source>
        <dbReference type="ARBA" id="ARBA00023239"/>
    </source>
</evidence>
<dbReference type="CDD" id="cd06661">
    <property type="entry name" value="GGCT_like"/>
    <property type="match status" value="1"/>
</dbReference>
<dbReference type="InterPro" id="IPR013024">
    <property type="entry name" value="GGCT-like"/>
</dbReference>
<feature type="compositionally biased region" description="Low complexity" evidence="3">
    <location>
        <begin position="1"/>
        <end position="10"/>
    </location>
</feature>
<reference evidence="4" key="1">
    <citation type="journal article" date="2007" name="J. Bacteriol.">
        <title>Comparative genome analysis of four magnetotactic bacteria reveals a complex set of group-specific genes implicated in magnetosome biomineralization and function.</title>
        <authorList>
            <person name="Richter M."/>
            <person name="Kube M."/>
            <person name="Bazylinski D.A."/>
            <person name="Lombardot T."/>
            <person name="Gloeckner F.O."/>
            <person name="Reinhardt R."/>
            <person name="Schueler D."/>
        </authorList>
    </citation>
    <scope>NUCLEOTIDE SEQUENCE</scope>
    <source>
        <strain evidence="4">MSR-1</strain>
    </source>
</reference>
<dbReference type="Gene3D" id="3.10.490.10">
    <property type="entry name" value="Gamma-glutamyl cyclotransferase-like"/>
    <property type="match status" value="1"/>
</dbReference>
<evidence type="ECO:0000313" key="4">
    <source>
        <dbReference type="EMBL" id="CAM75552.1"/>
    </source>
</evidence>